<dbReference type="AlphaFoldDB" id="A0A2T5JZ30"/>
<sequence>MTKIYVELNGVVLEPHWYDPNNKATKPDRFGKRGGYRVHPAGDGHNESANAVFYRSLEDVAEHLKACPDWGLRFKTPAGPANIFYEDIIIDGKPR</sequence>
<feature type="region of interest" description="Disordered" evidence="1">
    <location>
        <begin position="24"/>
        <end position="43"/>
    </location>
</feature>
<evidence type="ECO:0000256" key="1">
    <source>
        <dbReference type="SAM" id="MobiDB-lite"/>
    </source>
</evidence>
<dbReference type="OrthoDB" id="8481075at2"/>
<dbReference type="RefSeq" id="WP_146172308.1">
    <property type="nucleotide sequence ID" value="NZ_CP090021.1"/>
</dbReference>
<organism evidence="2 3">
    <name type="scientific">Cereibacter azotoformans</name>
    <dbReference type="NCBI Taxonomy" id="43057"/>
    <lineage>
        <taxon>Bacteria</taxon>
        <taxon>Pseudomonadati</taxon>
        <taxon>Pseudomonadota</taxon>
        <taxon>Alphaproteobacteria</taxon>
        <taxon>Rhodobacterales</taxon>
        <taxon>Paracoccaceae</taxon>
        <taxon>Cereibacter</taxon>
    </lineage>
</organism>
<reference evidence="2 3" key="1">
    <citation type="submission" date="2018-04" db="EMBL/GenBank/DDBJ databases">
        <title>Genomic Encyclopedia of Type Strains, Phase III (KMG-III): the genomes of soil and plant-associated and newly described type strains.</title>
        <authorList>
            <person name="Whitman W."/>
        </authorList>
    </citation>
    <scope>NUCLEOTIDE SEQUENCE [LARGE SCALE GENOMIC DNA]</scope>
    <source>
        <strain evidence="2 3">KA25</strain>
    </source>
</reference>
<protein>
    <submittedName>
        <fullName evidence="2">Uncharacterized protein</fullName>
    </submittedName>
</protein>
<comment type="caution">
    <text evidence="2">The sequence shown here is derived from an EMBL/GenBank/DDBJ whole genome shotgun (WGS) entry which is preliminary data.</text>
</comment>
<accession>A0A2T5JZ30</accession>
<keyword evidence="3" id="KW-1185">Reference proteome</keyword>
<evidence type="ECO:0000313" key="2">
    <source>
        <dbReference type="EMBL" id="PTR15406.1"/>
    </source>
</evidence>
<gene>
    <name evidence="2" type="ORF">C8J28_114127</name>
</gene>
<evidence type="ECO:0000313" key="3">
    <source>
        <dbReference type="Proteomes" id="UP000244060"/>
    </source>
</evidence>
<proteinExistence type="predicted"/>
<name>A0A2T5JZ30_9RHOB</name>
<dbReference type="Proteomes" id="UP000244060">
    <property type="component" value="Unassembled WGS sequence"/>
</dbReference>
<dbReference type="EMBL" id="QAOT01000014">
    <property type="protein sequence ID" value="PTR15406.1"/>
    <property type="molecule type" value="Genomic_DNA"/>
</dbReference>